<dbReference type="Proteomes" id="UP000663845">
    <property type="component" value="Unassembled WGS sequence"/>
</dbReference>
<dbReference type="InterPro" id="IPR011044">
    <property type="entry name" value="Quino_amine_DH_bsu"/>
</dbReference>
<dbReference type="AlphaFoldDB" id="A0A815ABP4"/>
<reference evidence="1" key="1">
    <citation type="submission" date="2021-02" db="EMBL/GenBank/DDBJ databases">
        <authorList>
            <person name="Nowell W R."/>
        </authorList>
    </citation>
    <scope>NUCLEOTIDE SEQUENCE</scope>
</reference>
<organism evidence="1 3">
    <name type="scientific">Adineta steineri</name>
    <dbReference type="NCBI Taxonomy" id="433720"/>
    <lineage>
        <taxon>Eukaryota</taxon>
        <taxon>Metazoa</taxon>
        <taxon>Spiralia</taxon>
        <taxon>Gnathifera</taxon>
        <taxon>Rotifera</taxon>
        <taxon>Eurotatoria</taxon>
        <taxon>Bdelloidea</taxon>
        <taxon>Adinetida</taxon>
        <taxon>Adinetidae</taxon>
        <taxon>Adineta</taxon>
    </lineage>
</organism>
<evidence type="ECO:0000313" key="2">
    <source>
        <dbReference type="EMBL" id="CAF3823986.1"/>
    </source>
</evidence>
<protein>
    <submittedName>
        <fullName evidence="1">Uncharacterized protein</fullName>
    </submittedName>
</protein>
<gene>
    <name evidence="1" type="ORF">JYZ213_LOCUS29842</name>
    <name evidence="2" type="ORF">OXD698_LOCUS19624</name>
</gene>
<evidence type="ECO:0000313" key="3">
    <source>
        <dbReference type="Proteomes" id="UP000663845"/>
    </source>
</evidence>
<name>A0A815ABP4_9BILA</name>
<accession>A0A815ABP4</accession>
<dbReference type="Proteomes" id="UP000663844">
    <property type="component" value="Unassembled WGS sequence"/>
</dbReference>
<evidence type="ECO:0000313" key="1">
    <source>
        <dbReference type="EMBL" id="CAF1255305.1"/>
    </source>
</evidence>
<proteinExistence type="predicted"/>
<dbReference type="SUPFAM" id="SSF50969">
    <property type="entry name" value="YVTN repeat-like/Quinoprotein amine dehydrogenase"/>
    <property type="match status" value="1"/>
</dbReference>
<dbReference type="EMBL" id="CAJOAZ010001517">
    <property type="protein sequence ID" value="CAF3823986.1"/>
    <property type="molecule type" value="Genomic_DNA"/>
</dbReference>
<comment type="caution">
    <text evidence="1">The sequence shown here is derived from an EMBL/GenBank/DDBJ whole genome shotgun (WGS) entry which is preliminary data.</text>
</comment>
<dbReference type="EMBL" id="CAJNOG010000465">
    <property type="protein sequence ID" value="CAF1255305.1"/>
    <property type="molecule type" value="Genomic_DNA"/>
</dbReference>
<sequence length="491" mass="55052">MSFQSFDFPPLHPSPGVIVAIQSLSCDTETTTIPEDTVNLLAINEESELWKLQLHNGQAEKLLSIENIPDLNIKHPLQIVISPNGKYAAVSNQLGRYAAVFDLYLREQLPIKLERDGYHSDKSVFPLVFTEISQGRTLLIHGSEWNRLDITDILSGKNLSERPSPSFDQEAKEKHEHYLEYFHGQLHMSPDGKTVAETGWIWHPMAETRCWNIEEWLENNRWESEDGASLRCLWPSLLDWDVPMAWLDSNTLAVWGKVDEDMIDKEDEENGEVEINAVLWFDVKSGKRLGRLLSVPAYTMTPYTTLFPYTQAQMVAANGQIFLWDNGIDFTVWNIETGQCETTKADFQPDLYHAPSGLFLIHDAEHGGQYTAWRYKVPPPAPVTVKSCGGNACSTCNKCRDWYRLGNRWNKCPDAACSGIIKKDTDGHPDGGGSTRTYINGHGQATGWDITGSTSTRDYDGGRLGPGAYIVTHGTASTSKGHPDLCTCEIK</sequence>